<dbReference type="Pfam" id="PF00403">
    <property type="entry name" value="HMA"/>
    <property type="match status" value="1"/>
</dbReference>
<dbReference type="Proteomes" id="UP001157091">
    <property type="component" value="Unassembled WGS sequence"/>
</dbReference>
<sequence length="77" mass="7697">MSTAPAQLTLDVTGMTCGHCAHSVTTELTALDGVTSVDVALVPGGTTPVTVTTDARVSEDALRAAVDEAGYAVVGIH</sequence>
<feature type="domain" description="HMA" evidence="1">
    <location>
        <begin position="6"/>
        <end position="74"/>
    </location>
</feature>
<organism evidence="2 3">
    <name type="scientific">Luteimicrobium album</name>
    <dbReference type="NCBI Taxonomy" id="1054550"/>
    <lineage>
        <taxon>Bacteria</taxon>
        <taxon>Bacillati</taxon>
        <taxon>Actinomycetota</taxon>
        <taxon>Actinomycetes</taxon>
        <taxon>Micrococcales</taxon>
        <taxon>Luteimicrobium</taxon>
    </lineage>
</organism>
<dbReference type="InterPro" id="IPR006121">
    <property type="entry name" value="HMA_dom"/>
</dbReference>
<keyword evidence="3" id="KW-1185">Reference proteome</keyword>
<dbReference type="RefSeq" id="WP_284293046.1">
    <property type="nucleotide sequence ID" value="NZ_BSUK01000001.1"/>
</dbReference>
<dbReference type="CDD" id="cd00371">
    <property type="entry name" value="HMA"/>
    <property type="match status" value="1"/>
</dbReference>
<evidence type="ECO:0000313" key="3">
    <source>
        <dbReference type="Proteomes" id="UP001157091"/>
    </source>
</evidence>
<reference evidence="3" key="1">
    <citation type="journal article" date="2019" name="Int. J. Syst. Evol. Microbiol.">
        <title>The Global Catalogue of Microorganisms (GCM) 10K type strain sequencing project: providing services to taxonomists for standard genome sequencing and annotation.</title>
        <authorList>
            <consortium name="The Broad Institute Genomics Platform"/>
            <consortium name="The Broad Institute Genome Sequencing Center for Infectious Disease"/>
            <person name="Wu L."/>
            <person name="Ma J."/>
        </authorList>
    </citation>
    <scope>NUCLEOTIDE SEQUENCE [LARGE SCALE GENOMIC DNA]</scope>
    <source>
        <strain evidence="3">NBRC 106348</strain>
    </source>
</reference>
<protein>
    <recommendedName>
        <fullName evidence="1">HMA domain-containing protein</fullName>
    </recommendedName>
</protein>
<gene>
    <name evidence="2" type="ORF">GCM10025864_19400</name>
</gene>
<dbReference type="EMBL" id="BSUK01000001">
    <property type="protein sequence ID" value="GMA24181.1"/>
    <property type="molecule type" value="Genomic_DNA"/>
</dbReference>
<evidence type="ECO:0000259" key="1">
    <source>
        <dbReference type="PROSITE" id="PS50846"/>
    </source>
</evidence>
<dbReference type="InterPro" id="IPR036163">
    <property type="entry name" value="HMA_dom_sf"/>
</dbReference>
<accession>A0ABQ6I1Q9</accession>
<dbReference type="SUPFAM" id="SSF55008">
    <property type="entry name" value="HMA, heavy metal-associated domain"/>
    <property type="match status" value="1"/>
</dbReference>
<evidence type="ECO:0000313" key="2">
    <source>
        <dbReference type="EMBL" id="GMA24181.1"/>
    </source>
</evidence>
<name>A0ABQ6I1Q9_9MICO</name>
<dbReference type="PROSITE" id="PS50846">
    <property type="entry name" value="HMA_2"/>
    <property type="match status" value="1"/>
</dbReference>
<dbReference type="Gene3D" id="3.30.70.100">
    <property type="match status" value="1"/>
</dbReference>
<comment type="caution">
    <text evidence="2">The sequence shown here is derived from an EMBL/GenBank/DDBJ whole genome shotgun (WGS) entry which is preliminary data.</text>
</comment>
<proteinExistence type="predicted"/>